<dbReference type="GO" id="GO:0008170">
    <property type="term" value="F:N-methyltransferase activity"/>
    <property type="evidence" value="ECO:0007669"/>
    <property type="project" value="UniProtKB-ARBA"/>
</dbReference>
<keyword evidence="2" id="KW-0698">rRNA processing</keyword>
<organism evidence="7 8">
    <name type="scientific">Lacipirellula parvula</name>
    <dbReference type="NCBI Taxonomy" id="2650471"/>
    <lineage>
        <taxon>Bacteria</taxon>
        <taxon>Pseudomonadati</taxon>
        <taxon>Planctomycetota</taxon>
        <taxon>Planctomycetia</taxon>
        <taxon>Pirellulales</taxon>
        <taxon>Lacipirellulaceae</taxon>
        <taxon>Lacipirellula</taxon>
    </lineage>
</organism>
<keyword evidence="4" id="KW-0808">Transferase</keyword>
<dbReference type="CDD" id="cd02440">
    <property type="entry name" value="AdoMet_MTases"/>
    <property type="match status" value="1"/>
</dbReference>
<evidence type="ECO:0000256" key="3">
    <source>
        <dbReference type="ARBA" id="ARBA00022603"/>
    </source>
</evidence>
<dbReference type="RefSeq" id="WP_152100349.1">
    <property type="nucleotide sequence ID" value="NZ_AP021861.1"/>
</dbReference>
<evidence type="ECO:0000313" key="7">
    <source>
        <dbReference type="EMBL" id="BBO34857.1"/>
    </source>
</evidence>
<dbReference type="GO" id="GO:0032259">
    <property type="term" value="P:methylation"/>
    <property type="evidence" value="ECO:0007669"/>
    <property type="project" value="UniProtKB-KW"/>
</dbReference>
<dbReference type="GO" id="GO:0008757">
    <property type="term" value="F:S-adenosylmethionine-dependent methyltransferase activity"/>
    <property type="evidence" value="ECO:0007669"/>
    <property type="project" value="InterPro"/>
</dbReference>
<dbReference type="SUPFAM" id="SSF53335">
    <property type="entry name" value="S-adenosyl-L-methionine-dependent methyltransferases"/>
    <property type="match status" value="1"/>
</dbReference>
<dbReference type="GO" id="GO:0003676">
    <property type="term" value="F:nucleic acid binding"/>
    <property type="evidence" value="ECO:0007669"/>
    <property type="project" value="InterPro"/>
</dbReference>
<dbReference type="InterPro" id="IPR007848">
    <property type="entry name" value="Small_mtfrase_dom"/>
</dbReference>
<evidence type="ECO:0000256" key="5">
    <source>
        <dbReference type="ARBA" id="ARBA00022691"/>
    </source>
</evidence>
<dbReference type="EMBL" id="AP021861">
    <property type="protein sequence ID" value="BBO34857.1"/>
    <property type="molecule type" value="Genomic_DNA"/>
</dbReference>
<feature type="domain" description="Methyltransferase small" evidence="6">
    <location>
        <begin position="191"/>
        <end position="342"/>
    </location>
</feature>
<dbReference type="Pfam" id="PF05175">
    <property type="entry name" value="MTS"/>
    <property type="match status" value="1"/>
</dbReference>
<evidence type="ECO:0000259" key="6">
    <source>
        <dbReference type="Pfam" id="PF05175"/>
    </source>
</evidence>
<keyword evidence="5" id="KW-0949">S-adenosyl-L-methionine</keyword>
<dbReference type="InterPro" id="IPR029063">
    <property type="entry name" value="SAM-dependent_MTases_sf"/>
</dbReference>
<gene>
    <name evidence="7" type="ORF">PLANPX_4469</name>
</gene>
<accession>A0A5K7XFN6</accession>
<sequence>MPPELPSLPPSRPAEARALTAALEIAAGRAIERVLCTTAGRAQAAATLASNQPQATVDCWFLDQFQQSLARHAIGEAAPNLRLVCQGDASPGPFQLAVLLVSKSGEAELARDQLQAAALTLELGGTLVAAVDNPRDQWLREQLSDLFAKVTVQTHDDATVYIARKQQELRKVRDFRCEFTFRDQGRLLQAVSRPGVFSHRRLDAGARQLIDATEVTPGMRVLDIGCGAGTVAIALAAREPSIHVHAVDGNARAVECTLAGAALNQLANITAEVNCSGIYNGAGEYDLAVANPPYYADNRIAELFVDAAHLSLRPGGQVVVVAKRADWYAETMPQAWDAVAHWPSKNYAIITARRPA</sequence>
<evidence type="ECO:0000256" key="4">
    <source>
        <dbReference type="ARBA" id="ARBA00022679"/>
    </source>
</evidence>
<protein>
    <recommendedName>
        <fullName evidence="6">Methyltransferase small domain-containing protein</fullName>
    </recommendedName>
</protein>
<keyword evidence="8" id="KW-1185">Reference proteome</keyword>
<keyword evidence="3" id="KW-0489">Methyltransferase</keyword>
<evidence type="ECO:0000313" key="8">
    <source>
        <dbReference type="Proteomes" id="UP000326837"/>
    </source>
</evidence>
<dbReference type="InterPro" id="IPR046977">
    <property type="entry name" value="RsmC/RlmG"/>
</dbReference>
<dbReference type="PANTHER" id="PTHR47816:SF4">
    <property type="entry name" value="RIBOSOMAL RNA SMALL SUBUNIT METHYLTRANSFERASE C"/>
    <property type="match status" value="1"/>
</dbReference>
<dbReference type="AlphaFoldDB" id="A0A5K7XFN6"/>
<evidence type="ECO:0000256" key="2">
    <source>
        <dbReference type="ARBA" id="ARBA00022552"/>
    </source>
</evidence>
<proteinExistence type="predicted"/>
<dbReference type="PROSITE" id="PS00092">
    <property type="entry name" value="N6_MTASE"/>
    <property type="match status" value="1"/>
</dbReference>
<dbReference type="PRINTS" id="PR00507">
    <property type="entry name" value="N12N6MTFRASE"/>
</dbReference>
<reference evidence="8" key="1">
    <citation type="submission" date="2019-10" db="EMBL/GenBank/DDBJ databases">
        <title>Lacipirellula parvula gen. nov., sp. nov., representing a lineage of planctomycetes widespread in freshwater anoxic habitats, and description of the family Lacipirellulaceae.</title>
        <authorList>
            <person name="Dedysh S.N."/>
            <person name="Kulichevskaya I.S."/>
            <person name="Beletsky A.V."/>
            <person name="Rakitin A.L."/>
            <person name="Mardanov A.V."/>
            <person name="Ivanova A.A."/>
            <person name="Saltykova V.X."/>
            <person name="Rijpstra W.I.C."/>
            <person name="Sinninghe Damste J.S."/>
            <person name="Ravin N.V."/>
        </authorList>
    </citation>
    <scope>NUCLEOTIDE SEQUENCE [LARGE SCALE GENOMIC DNA]</scope>
    <source>
        <strain evidence="8">PX69</strain>
    </source>
</reference>
<keyword evidence="1" id="KW-0963">Cytoplasm</keyword>
<dbReference type="Gene3D" id="3.40.50.150">
    <property type="entry name" value="Vaccinia Virus protein VP39"/>
    <property type="match status" value="2"/>
</dbReference>
<evidence type="ECO:0000256" key="1">
    <source>
        <dbReference type="ARBA" id="ARBA00022490"/>
    </source>
</evidence>
<dbReference type="KEGG" id="lpav:PLANPX_4469"/>
<dbReference type="GO" id="GO:0006364">
    <property type="term" value="P:rRNA processing"/>
    <property type="evidence" value="ECO:0007669"/>
    <property type="project" value="UniProtKB-KW"/>
</dbReference>
<name>A0A5K7XFN6_9BACT</name>
<dbReference type="InterPro" id="IPR002052">
    <property type="entry name" value="DNA_methylase_N6_adenine_CS"/>
</dbReference>
<dbReference type="PANTHER" id="PTHR47816">
    <property type="entry name" value="RIBOSOMAL RNA SMALL SUBUNIT METHYLTRANSFERASE C"/>
    <property type="match status" value="1"/>
</dbReference>
<dbReference type="Proteomes" id="UP000326837">
    <property type="component" value="Chromosome"/>
</dbReference>